<dbReference type="PROSITE" id="PS50042">
    <property type="entry name" value="CNMP_BINDING_3"/>
    <property type="match status" value="1"/>
</dbReference>
<dbReference type="InterPro" id="IPR035892">
    <property type="entry name" value="C2_domain_sf"/>
</dbReference>
<evidence type="ECO:0000313" key="3">
    <source>
        <dbReference type="EMBL" id="KOO27033.1"/>
    </source>
</evidence>
<feature type="domain" description="Cyclic nucleotide-binding" evidence="2">
    <location>
        <begin position="470"/>
        <end position="567"/>
    </location>
</feature>
<dbReference type="SUPFAM" id="SSF49562">
    <property type="entry name" value="C2 domain (Calcium/lipid-binding domain, CaLB)"/>
    <property type="match status" value="1"/>
</dbReference>
<reference evidence="4" key="1">
    <citation type="journal article" date="2015" name="PLoS Genet.">
        <title>Genome Sequence and Transcriptome Analyses of Chrysochromulina tobin: Metabolic Tools for Enhanced Algal Fitness in the Prominent Order Prymnesiales (Haptophyceae).</title>
        <authorList>
            <person name="Hovde B.T."/>
            <person name="Deodato C.R."/>
            <person name="Hunsperger H.M."/>
            <person name="Ryken S.A."/>
            <person name="Yost W."/>
            <person name="Jha R.K."/>
            <person name="Patterson J."/>
            <person name="Monnat R.J. Jr."/>
            <person name="Barlow S.B."/>
            <person name="Starkenburg S.R."/>
            <person name="Cattolico R.A."/>
        </authorList>
    </citation>
    <scope>NUCLEOTIDE SEQUENCE</scope>
    <source>
        <strain evidence="4">CCMP291</strain>
    </source>
</reference>
<protein>
    <recommendedName>
        <fullName evidence="5">C2 domain-containing protein</fullName>
    </recommendedName>
</protein>
<dbReference type="InterPro" id="IPR018490">
    <property type="entry name" value="cNMP-bd_dom_sf"/>
</dbReference>
<evidence type="ECO:0000259" key="2">
    <source>
        <dbReference type="PROSITE" id="PS50042"/>
    </source>
</evidence>
<dbReference type="InterPro" id="IPR000595">
    <property type="entry name" value="cNMP-bd_dom"/>
</dbReference>
<evidence type="ECO:0000313" key="4">
    <source>
        <dbReference type="Proteomes" id="UP000037460"/>
    </source>
</evidence>
<dbReference type="Gene3D" id="1.25.40.20">
    <property type="entry name" value="Ankyrin repeat-containing domain"/>
    <property type="match status" value="2"/>
</dbReference>
<feature type="domain" description="C2" evidence="1">
    <location>
        <begin position="19"/>
        <end position="134"/>
    </location>
</feature>
<organism evidence="3 4">
    <name type="scientific">Chrysochromulina tobinii</name>
    <dbReference type="NCBI Taxonomy" id="1460289"/>
    <lineage>
        <taxon>Eukaryota</taxon>
        <taxon>Haptista</taxon>
        <taxon>Haptophyta</taxon>
        <taxon>Prymnesiophyceae</taxon>
        <taxon>Prymnesiales</taxon>
        <taxon>Chrysochromulinaceae</taxon>
        <taxon>Chrysochromulina</taxon>
    </lineage>
</organism>
<dbReference type="Pfam" id="PF00168">
    <property type="entry name" value="C2"/>
    <property type="match status" value="1"/>
</dbReference>
<keyword evidence="4" id="KW-1185">Reference proteome</keyword>
<gene>
    <name evidence="3" type="ORF">Ctob_002850</name>
</gene>
<dbReference type="SMART" id="SM00100">
    <property type="entry name" value="cNMP"/>
    <property type="match status" value="1"/>
</dbReference>
<dbReference type="PANTHER" id="PTHR45761:SF1">
    <property type="entry name" value="EXTENDED SYNAPTOTAGMIN-LIKE PROTEIN 2, ISOFORM C"/>
    <property type="match status" value="1"/>
</dbReference>
<dbReference type="InterPro" id="IPR014710">
    <property type="entry name" value="RmlC-like_jellyroll"/>
</dbReference>
<evidence type="ECO:0008006" key="5">
    <source>
        <dbReference type="Google" id="ProtNLM"/>
    </source>
</evidence>
<dbReference type="SUPFAM" id="SSF51206">
    <property type="entry name" value="cAMP-binding domain-like"/>
    <property type="match status" value="1"/>
</dbReference>
<dbReference type="InterPro" id="IPR036770">
    <property type="entry name" value="Ankyrin_rpt-contain_sf"/>
</dbReference>
<dbReference type="CDD" id="cd00030">
    <property type="entry name" value="C2"/>
    <property type="match status" value="1"/>
</dbReference>
<accession>A0A0M0JLB0</accession>
<dbReference type="CDD" id="cd00038">
    <property type="entry name" value="CAP_ED"/>
    <property type="match status" value="1"/>
</dbReference>
<dbReference type="PROSITE" id="PS00889">
    <property type="entry name" value="CNMP_BINDING_2"/>
    <property type="match status" value="1"/>
</dbReference>
<dbReference type="InterPro" id="IPR051634">
    <property type="entry name" value="Extended_Synaptotagmin"/>
</dbReference>
<dbReference type="InterPro" id="IPR000008">
    <property type="entry name" value="C2_dom"/>
</dbReference>
<sequence>MLASAGTAASGSASENFHRPDDVAVHRNYMGLMPLVIIVKEAHNLPVKDVSSLTNAFVVVECAGVRSQTAVQHSTTDPCWNQTLTLRCVFGRGMREELVVSVWHEDVFEDVLIGQSTLNIFDVIHESVIADEWLELLDERGLKGVGADVHIEVRNGKAPPLMELCADPEVTFEELERSITQEPAQCDEKEVDEATGRSCLHLLLSNEAMDEQMLNLLLKCNPKQARQPDRHGTPPLSMLCRRYGVTAPMLTTLLKCYPAAARTANRFGKLPLHFLARNPSLTKELLAILLGAFSGAAEAKDIAGNLPLHYLARNRALSMNLLQAFLDACGTERARAYAETPNKLGQVPLHELVLSGAFSDQHLRVMLRVSEQSTQVRDRYGQPPLHYLGWGTPVTPFMEQVAEEAALSIEMGAAAEATTEGRFVEDALALKLLLNVQKYSVWFHDYSQEEMRKLQHGNTQGQHRLLVTKFRKGDYMMRIGEPGTFLAILLQGELGVRTSKGGGFGARRLHKGALFGERSLFSSQRRAADVIALSSGYIGTILYSELELLAAAHPELVRKFNLALARGALEERLAETGESIDDLDPERLQGEIHDLLSLQAAARWKSRHAELQDAREGLYADLYAEKDGAALLGSGPSALKKILAGETKTWTKRAVGAAAKGIKIALKAGK</sequence>
<comment type="caution">
    <text evidence="3">The sequence shown here is derived from an EMBL/GenBank/DDBJ whole genome shotgun (WGS) entry which is preliminary data.</text>
</comment>
<dbReference type="EMBL" id="JWZX01002772">
    <property type="protein sequence ID" value="KOO27033.1"/>
    <property type="molecule type" value="Genomic_DNA"/>
</dbReference>
<dbReference type="SUPFAM" id="SSF48403">
    <property type="entry name" value="Ankyrin repeat"/>
    <property type="match status" value="1"/>
</dbReference>
<dbReference type="PANTHER" id="PTHR45761">
    <property type="entry name" value="EXTENDED SYNAPTOTAGMIN-LIKE PROTEIN 2, ISOFORM C"/>
    <property type="match status" value="1"/>
</dbReference>
<dbReference type="Pfam" id="PF00027">
    <property type="entry name" value="cNMP_binding"/>
    <property type="match status" value="1"/>
</dbReference>
<dbReference type="OrthoDB" id="61627at2759"/>
<dbReference type="PROSITE" id="PS50004">
    <property type="entry name" value="C2"/>
    <property type="match status" value="1"/>
</dbReference>
<dbReference type="Gene3D" id="2.60.40.150">
    <property type="entry name" value="C2 domain"/>
    <property type="match status" value="1"/>
</dbReference>
<dbReference type="InterPro" id="IPR018488">
    <property type="entry name" value="cNMP-bd_CS"/>
</dbReference>
<proteinExistence type="predicted"/>
<dbReference type="Gene3D" id="2.60.120.10">
    <property type="entry name" value="Jelly Rolls"/>
    <property type="match status" value="1"/>
</dbReference>
<dbReference type="Proteomes" id="UP000037460">
    <property type="component" value="Unassembled WGS sequence"/>
</dbReference>
<evidence type="ECO:0000259" key="1">
    <source>
        <dbReference type="PROSITE" id="PS50004"/>
    </source>
</evidence>
<dbReference type="AlphaFoldDB" id="A0A0M0JLB0"/>
<dbReference type="SMART" id="SM00239">
    <property type="entry name" value="C2"/>
    <property type="match status" value="1"/>
</dbReference>
<name>A0A0M0JLB0_9EUKA</name>